<organism evidence="1 2">
    <name type="scientific">Avena sativa</name>
    <name type="common">Oat</name>
    <dbReference type="NCBI Taxonomy" id="4498"/>
    <lineage>
        <taxon>Eukaryota</taxon>
        <taxon>Viridiplantae</taxon>
        <taxon>Streptophyta</taxon>
        <taxon>Embryophyta</taxon>
        <taxon>Tracheophyta</taxon>
        <taxon>Spermatophyta</taxon>
        <taxon>Magnoliopsida</taxon>
        <taxon>Liliopsida</taxon>
        <taxon>Poales</taxon>
        <taxon>Poaceae</taxon>
        <taxon>BOP clade</taxon>
        <taxon>Pooideae</taxon>
        <taxon>Poodae</taxon>
        <taxon>Poeae</taxon>
        <taxon>Poeae Chloroplast Group 1 (Aveneae type)</taxon>
        <taxon>Aveninae</taxon>
        <taxon>Avena</taxon>
    </lineage>
</organism>
<accession>A0ACD5XLP3</accession>
<proteinExistence type="predicted"/>
<evidence type="ECO:0000313" key="2">
    <source>
        <dbReference type="Proteomes" id="UP001732700"/>
    </source>
</evidence>
<keyword evidence="2" id="KW-1185">Reference proteome</keyword>
<dbReference type="Proteomes" id="UP001732700">
    <property type="component" value="Chromosome 5A"/>
</dbReference>
<reference evidence="1" key="2">
    <citation type="submission" date="2025-09" db="UniProtKB">
        <authorList>
            <consortium name="EnsemblPlants"/>
        </authorList>
    </citation>
    <scope>IDENTIFICATION</scope>
</reference>
<protein>
    <submittedName>
        <fullName evidence="1">Uncharacterized protein</fullName>
    </submittedName>
</protein>
<sequence length="339" mass="36666">MGSLRELHLGFVDLSRQRQGEGGEWCSALARYTPNLRVLSMPFCELHGPICAPFAALRSLSVIDLQHNRLTGPFPEFIAGLPFSYNDLHGWVPPAIFQHKGLVTIDLHQIPGVSGTLPNFSADSNLENLLIGNTNFSGAIPTSVGNLKSLKKLGLGAQGFAGDLPSSIGHLKSLTSLEVSGLGVVGPMPPWITNLTSLEVLEFSRCGLHGPVSSSICELPNLTILSLHTCGFSGEIPPCILNLSQLYALLLHSNNFRGKVELNSLWKLPTLSHLKLSNNKLNVIDGEDNSPLVSFPDIKFLELASCNITKFPNVLKRLDGIYALDLSNNQIHGAVPQWA</sequence>
<dbReference type="EnsemblPlants" id="AVESA.00010b.r2.5AG0813700.1">
    <property type="protein sequence ID" value="AVESA.00010b.r2.5AG0813700.1.CDS.1"/>
    <property type="gene ID" value="AVESA.00010b.r2.5AG0813700"/>
</dbReference>
<reference evidence="1" key="1">
    <citation type="submission" date="2021-05" db="EMBL/GenBank/DDBJ databases">
        <authorList>
            <person name="Scholz U."/>
            <person name="Mascher M."/>
            <person name="Fiebig A."/>
        </authorList>
    </citation>
    <scope>NUCLEOTIDE SEQUENCE [LARGE SCALE GENOMIC DNA]</scope>
</reference>
<name>A0ACD5XLP3_AVESA</name>
<evidence type="ECO:0000313" key="1">
    <source>
        <dbReference type="EnsemblPlants" id="AVESA.00010b.r2.5AG0813700.1.CDS.1"/>
    </source>
</evidence>